<keyword evidence="2" id="KW-0862">Zinc</keyword>
<dbReference type="PANTHER" id="PTHR36206:SF12">
    <property type="entry name" value="ASPERCRYPTIN BIOSYNTHESIS CLUSTER-SPECIFIC TRANSCRIPTION REGULATOR ATNN-RELATED"/>
    <property type="match status" value="1"/>
</dbReference>
<accession>A0A8E2JZC4</accession>
<sequence length="481" mass="53819">MIKKRAGNGRSKSGCRTCRIRRVKCGEEKPACHKCKATGRSCEWFDENATTTAAEPSSCSALVLRRSPSEFAELKYLELRAFEFFCTRTAPEILGFFNSSFWETLTLRLSRSEPAVLHAAIALGALHQSEEEKGMDISRERPTDSNHSVALRQYNVAIATHLRAGLKILDENKSRNGTASFGQDGDDQSADSVMAMAFSRLDLQAAHFGMGIPATHYAISDAERGVQQLSNNGFESLAQAKARCDTLMGSTFHFLARCRPPGSPRALEMPEVVYEWRRVLALHSNYMNALDNFLKRPDKVRNKKDCQGIILLRMHILTTYTLVAVCLAENEEEAFDQQIAEFKRIVSLADEFLSSFGDTNSQELRLPSLSTDWGIIPPLTVTAMKCRDPYIRRKALSILASWPHREGFWDSSLAMKFGLQIVELEEKPIQVGGIEGSPHAARMANVSLELGEDQHYGIMKWQRLEPGLAKGRVKESCLMHL</sequence>
<dbReference type="PANTHER" id="PTHR36206">
    <property type="entry name" value="ASPERCRYPTIN BIOSYNTHESIS CLUSTER-SPECIFIC TRANSCRIPTION REGULATOR ATNN-RELATED"/>
    <property type="match status" value="1"/>
</dbReference>
<dbReference type="OrthoDB" id="3172332at2759"/>
<dbReference type="GO" id="GO:0008270">
    <property type="term" value="F:zinc ion binding"/>
    <property type="evidence" value="ECO:0007669"/>
    <property type="project" value="InterPro"/>
</dbReference>
<dbReference type="CDD" id="cd00067">
    <property type="entry name" value="GAL4"/>
    <property type="match status" value="1"/>
</dbReference>
<dbReference type="GO" id="GO:0000981">
    <property type="term" value="F:DNA-binding transcription factor activity, RNA polymerase II-specific"/>
    <property type="evidence" value="ECO:0007669"/>
    <property type="project" value="InterPro"/>
</dbReference>
<keyword evidence="6" id="KW-0539">Nucleus</keyword>
<evidence type="ECO:0000256" key="1">
    <source>
        <dbReference type="ARBA" id="ARBA00022723"/>
    </source>
</evidence>
<keyword evidence="9" id="KW-1185">Reference proteome</keyword>
<evidence type="ECO:0000256" key="4">
    <source>
        <dbReference type="ARBA" id="ARBA00023125"/>
    </source>
</evidence>
<feature type="domain" description="Zn(2)-C6 fungal-type" evidence="7">
    <location>
        <begin position="14"/>
        <end position="44"/>
    </location>
</feature>
<dbReference type="Proteomes" id="UP000250140">
    <property type="component" value="Unassembled WGS sequence"/>
</dbReference>
<reference evidence="8 9" key="1">
    <citation type="journal article" date="2016" name="Nat. Commun.">
        <title>Ectomycorrhizal ecology is imprinted in the genome of the dominant symbiotic fungus Cenococcum geophilum.</title>
        <authorList>
            <consortium name="DOE Joint Genome Institute"/>
            <person name="Peter M."/>
            <person name="Kohler A."/>
            <person name="Ohm R.A."/>
            <person name="Kuo A."/>
            <person name="Krutzmann J."/>
            <person name="Morin E."/>
            <person name="Arend M."/>
            <person name="Barry K.W."/>
            <person name="Binder M."/>
            <person name="Choi C."/>
            <person name="Clum A."/>
            <person name="Copeland A."/>
            <person name="Grisel N."/>
            <person name="Haridas S."/>
            <person name="Kipfer T."/>
            <person name="LaButti K."/>
            <person name="Lindquist E."/>
            <person name="Lipzen A."/>
            <person name="Maire R."/>
            <person name="Meier B."/>
            <person name="Mihaltcheva S."/>
            <person name="Molinier V."/>
            <person name="Murat C."/>
            <person name="Poggeler S."/>
            <person name="Quandt C.A."/>
            <person name="Sperisen C."/>
            <person name="Tritt A."/>
            <person name="Tisserant E."/>
            <person name="Crous P.W."/>
            <person name="Henrissat B."/>
            <person name="Nehls U."/>
            <person name="Egli S."/>
            <person name="Spatafora J.W."/>
            <person name="Grigoriev I.V."/>
            <person name="Martin F.M."/>
        </authorList>
    </citation>
    <scope>NUCLEOTIDE SEQUENCE [LARGE SCALE GENOMIC DNA]</scope>
    <source>
        <strain evidence="8 9">CBS 207.34</strain>
    </source>
</reference>
<organism evidence="8 9">
    <name type="scientific">Glonium stellatum</name>
    <dbReference type="NCBI Taxonomy" id="574774"/>
    <lineage>
        <taxon>Eukaryota</taxon>
        <taxon>Fungi</taxon>
        <taxon>Dikarya</taxon>
        <taxon>Ascomycota</taxon>
        <taxon>Pezizomycotina</taxon>
        <taxon>Dothideomycetes</taxon>
        <taxon>Pleosporomycetidae</taxon>
        <taxon>Gloniales</taxon>
        <taxon>Gloniaceae</taxon>
        <taxon>Glonium</taxon>
    </lineage>
</organism>
<evidence type="ECO:0000313" key="9">
    <source>
        <dbReference type="Proteomes" id="UP000250140"/>
    </source>
</evidence>
<dbReference type="EMBL" id="KV748474">
    <property type="protein sequence ID" value="OCL15200.1"/>
    <property type="molecule type" value="Genomic_DNA"/>
</dbReference>
<evidence type="ECO:0000256" key="6">
    <source>
        <dbReference type="ARBA" id="ARBA00023242"/>
    </source>
</evidence>
<dbReference type="Gene3D" id="4.10.240.10">
    <property type="entry name" value="Zn(2)-C6 fungal-type DNA-binding domain"/>
    <property type="match status" value="1"/>
</dbReference>
<dbReference type="AlphaFoldDB" id="A0A8E2JZC4"/>
<dbReference type="Pfam" id="PF00172">
    <property type="entry name" value="Zn_clus"/>
    <property type="match status" value="1"/>
</dbReference>
<dbReference type="SUPFAM" id="SSF57701">
    <property type="entry name" value="Zn2/Cys6 DNA-binding domain"/>
    <property type="match status" value="1"/>
</dbReference>
<dbReference type="InterPro" id="IPR036864">
    <property type="entry name" value="Zn2-C6_fun-type_DNA-bd_sf"/>
</dbReference>
<dbReference type="PROSITE" id="PS50048">
    <property type="entry name" value="ZN2_CY6_FUNGAL_2"/>
    <property type="match status" value="1"/>
</dbReference>
<name>A0A8E2JZC4_9PEZI</name>
<keyword evidence="1" id="KW-0479">Metal-binding</keyword>
<dbReference type="GO" id="GO:0003677">
    <property type="term" value="F:DNA binding"/>
    <property type="evidence" value="ECO:0007669"/>
    <property type="project" value="UniProtKB-KW"/>
</dbReference>
<evidence type="ECO:0000256" key="5">
    <source>
        <dbReference type="ARBA" id="ARBA00023163"/>
    </source>
</evidence>
<protein>
    <recommendedName>
        <fullName evidence="7">Zn(2)-C6 fungal-type domain-containing protein</fullName>
    </recommendedName>
</protein>
<keyword evidence="5" id="KW-0804">Transcription</keyword>
<dbReference type="InterPro" id="IPR001138">
    <property type="entry name" value="Zn2Cys6_DnaBD"/>
</dbReference>
<evidence type="ECO:0000256" key="2">
    <source>
        <dbReference type="ARBA" id="ARBA00022833"/>
    </source>
</evidence>
<dbReference type="InterPro" id="IPR052360">
    <property type="entry name" value="Transcr_Regulatory_Proteins"/>
</dbReference>
<keyword evidence="4" id="KW-0238">DNA-binding</keyword>
<dbReference type="SMART" id="SM00066">
    <property type="entry name" value="GAL4"/>
    <property type="match status" value="1"/>
</dbReference>
<evidence type="ECO:0000313" key="8">
    <source>
        <dbReference type="EMBL" id="OCL15200.1"/>
    </source>
</evidence>
<proteinExistence type="predicted"/>
<evidence type="ECO:0000259" key="7">
    <source>
        <dbReference type="PROSITE" id="PS50048"/>
    </source>
</evidence>
<dbReference type="PROSITE" id="PS00463">
    <property type="entry name" value="ZN2_CY6_FUNGAL_1"/>
    <property type="match status" value="1"/>
</dbReference>
<gene>
    <name evidence="8" type="ORF">AOQ84DRAFT_225045</name>
</gene>
<keyword evidence="3" id="KW-0805">Transcription regulation</keyword>
<evidence type="ECO:0000256" key="3">
    <source>
        <dbReference type="ARBA" id="ARBA00023015"/>
    </source>
</evidence>